<organism evidence="3 4">
    <name type="scientific">Tetradesmus obliquus</name>
    <name type="common">Green alga</name>
    <name type="synonym">Acutodesmus obliquus</name>
    <dbReference type="NCBI Taxonomy" id="3088"/>
    <lineage>
        <taxon>Eukaryota</taxon>
        <taxon>Viridiplantae</taxon>
        <taxon>Chlorophyta</taxon>
        <taxon>core chlorophytes</taxon>
        <taxon>Chlorophyceae</taxon>
        <taxon>CS clade</taxon>
        <taxon>Sphaeropleales</taxon>
        <taxon>Scenedesmaceae</taxon>
        <taxon>Tetradesmus</taxon>
    </lineage>
</organism>
<dbReference type="PROSITE" id="PS51286">
    <property type="entry name" value="RAP"/>
    <property type="match status" value="1"/>
</dbReference>
<dbReference type="EMBL" id="CP126217">
    <property type="protein sequence ID" value="WIA19490.1"/>
    <property type="molecule type" value="Genomic_DNA"/>
</dbReference>
<sequence length="308" mass="33311">MEHLLLQFHAQFRYNHIAAAITKLSYTAPDLEHLVTAVMGQLPHNASQLSAATAIKLLWVAAVLGEADPQLQVLLLQRLEGLKPRELSQQQLRLLYQAHRLSTQDWLQGAPAGQQQQQGEEDAEDSDAAAAAAAGGFEADEDYEYADQYAEAAAAHFAAASAARSKKQQLHVQDIFEDLGFEAPVKGLRLDAGALQPDLALIASSSKARRKSGRKGRRSAGGLGDDGAAADGVKVAIMCDHAGRYSRNAPHQLLGYETVTGWLLEQAGWKVVRLAPHEWRLLLNDRGVEEGTAMAYVYNTMAAQGVAV</sequence>
<dbReference type="InterPro" id="IPR013584">
    <property type="entry name" value="RAP"/>
</dbReference>
<protein>
    <recommendedName>
        <fullName evidence="2">RAP domain-containing protein</fullName>
    </recommendedName>
</protein>
<feature type="region of interest" description="Disordered" evidence="1">
    <location>
        <begin position="206"/>
        <end position="225"/>
    </location>
</feature>
<feature type="region of interest" description="Disordered" evidence="1">
    <location>
        <begin position="108"/>
        <end position="133"/>
    </location>
</feature>
<feature type="compositionally biased region" description="Low complexity" evidence="1">
    <location>
        <begin position="109"/>
        <end position="118"/>
    </location>
</feature>
<proteinExistence type="predicted"/>
<accession>A0ABY8UE85</accession>
<evidence type="ECO:0000259" key="2">
    <source>
        <dbReference type="PROSITE" id="PS51286"/>
    </source>
</evidence>
<evidence type="ECO:0000313" key="3">
    <source>
        <dbReference type="EMBL" id="WIA19490.1"/>
    </source>
</evidence>
<evidence type="ECO:0000313" key="4">
    <source>
        <dbReference type="Proteomes" id="UP001244341"/>
    </source>
</evidence>
<feature type="domain" description="RAP" evidence="2">
    <location>
        <begin position="235"/>
        <end position="299"/>
    </location>
</feature>
<gene>
    <name evidence="3" type="ORF">OEZ85_004101</name>
</gene>
<reference evidence="3 4" key="1">
    <citation type="submission" date="2023-05" db="EMBL/GenBank/DDBJ databases">
        <title>A 100% complete, gapless, phased diploid assembly of the Scenedesmus obliquus UTEX 3031 genome.</title>
        <authorList>
            <person name="Biondi T.C."/>
            <person name="Hanschen E.R."/>
            <person name="Kwon T."/>
            <person name="Eng W."/>
            <person name="Kruse C.P.S."/>
            <person name="Koehler S.I."/>
            <person name="Kunde Y."/>
            <person name="Gleasner C.D."/>
            <person name="You Mak K.T."/>
            <person name="Polle J."/>
            <person name="Hovde B.T."/>
            <person name="Starkenburg S.R."/>
        </authorList>
    </citation>
    <scope>NUCLEOTIDE SEQUENCE [LARGE SCALE GENOMIC DNA]</scope>
    <source>
        <strain evidence="3 4">DOE0152z</strain>
    </source>
</reference>
<keyword evidence="4" id="KW-1185">Reference proteome</keyword>
<evidence type="ECO:0000256" key="1">
    <source>
        <dbReference type="SAM" id="MobiDB-lite"/>
    </source>
</evidence>
<feature type="compositionally biased region" description="Basic residues" evidence="1">
    <location>
        <begin position="207"/>
        <end position="218"/>
    </location>
</feature>
<dbReference type="Proteomes" id="UP001244341">
    <property type="component" value="Chromosome 10b"/>
</dbReference>
<name>A0ABY8UE85_TETOB</name>